<dbReference type="CDD" id="cd00158">
    <property type="entry name" value="RHOD"/>
    <property type="match status" value="1"/>
</dbReference>
<name>A0ABV9NTX1_9BACI</name>
<dbReference type="InterPro" id="IPR001763">
    <property type="entry name" value="Rhodanese-like_dom"/>
</dbReference>
<reference evidence="3" key="1">
    <citation type="journal article" date="2019" name="Int. J. Syst. Evol. Microbiol.">
        <title>The Global Catalogue of Microorganisms (GCM) 10K type strain sequencing project: providing services to taxonomists for standard genome sequencing and annotation.</title>
        <authorList>
            <consortium name="The Broad Institute Genomics Platform"/>
            <consortium name="The Broad Institute Genome Sequencing Center for Infectious Disease"/>
            <person name="Wu L."/>
            <person name="Ma J."/>
        </authorList>
    </citation>
    <scope>NUCLEOTIDE SEQUENCE [LARGE SCALE GENOMIC DNA]</scope>
    <source>
        <strain evidence="3">JCM 12165</strain>
    </source>
</reference>
<dbReference type="Proteomes" id="UP001595896">
    <property type="component" value="Unassembled WGS sequence"/>
</dbReference>
<organism evidence="2 3">
    <name type="scientific">Bacillus daqingensis</name>
    <dbReference type="NCBI Taxonomy" id="872396"/>
    <lineage>
        <taxon>Bacteria</taxon>
        <taxon>Bacillati</taxon>
        <taxon>Bacillota</taxon>
        <taxon>Bacilli</taxon>
        <taxon>Bacillales</taxon>
        <taxon>Bacillaceae</taxon>
        <taxon>Bacillus</taxon>
    </lineage>
</organism>
<gene>
    <name evidence="2" type="ORF">ACFO4L_09705</name>
</gene>
<evidence type="ECO:0000313" key="3">
    <source>
        <dbReference type="Proteomes" id="UP001595896"/>
    </source>
</evidence>
<dbReference type="InterPro" id="IPR050229">
    <property type="entry name" value="GlpE_sulfurtransferase"/>
</dbReference>
<keyword evidence="3" id="KW-1185">Reference proteome</keyword>
<evidence type="ECO:0000259" key="1">
    <source>
        <dbReference type="PROSITE" id="PS50206"/>
    </source>
</evidence>
<dbReference type="RefSeq" id="WP_377909473.1">
    <property type="nucleotide sequence ID" value="NZ_JBHSGK010000010.1"/>
</dbReference>
<dbReference type="EMBL" id="JBHSGK010000010">
    <property type="protein sequence ID" value="MFC4736858.1"/>
    <property type="molecule type" value="Genomic_DNA"/>
</dbReference>
<sequence>MKKLLYTLPLLLLAACGTDETAMEEMSTDELQEHIYEDGFDDEVLYLDVREEDEFAEEHISGFTNIPMNDVMEDPSLVGEDQEVIILCQTQNRSIEVGEHLIENGYDTDQLTVVMGGISDYEGDTISEE</sequence>
<dbReference type="PANTHER" id="PTHR43031:SF1">
    <property type="entry name" value="PYRIDINE NUCLEOTIDE-DISULPHIDE OXIDOREDUCTASE"/>
    <property type="match status" value="1"/>
</dbReference>
<comment type="caution">
    <text evidence="2">The sequence shown here is derived from an EMBL/GenBank/DDBJ whole genome shotgun (WGS) entry which is preliminary data.</text>
</comment>
<feature type="domain" description="Rhodanese" evidence="1">
    <location>
        <begin position="40"/>
        <end position="128"/>
    </location>
</feature>
<dbReference type="Gene3D" id="3.40.250.10">
    <property type="entry name" value="Rhodanese-like domain"/>
    <property type="match status" value="1"/>
</dbReference>
<proteinExistence type="predicted"/>
<evidence type="ECO:0000313" key="2">
    <source>
        <dbReference type="EMBL" id="MFC4736858.1"/>
    </source>
</evidence>
<dbReference type="SUPFAM" id="SSF52821">
    <property type="entry name" value="Rhodanese/Cell cycle control phosphatase"/>
    <property type="match status" value="1"/>
</dbReference>
<dbReference type="PROSITE" id="PS50206">
    <property type="entry name" value="RHODANESE_3"/>
    <property type="match status" value="1"/>
</dbReference>
<dbReference type="PANTHER" id="PTHR43031">
    <property type="entry name" value="FAD-DEPENDENT OXIDOREDUCTASE"/>
    <property type="match status" value="1"/>
</dbReference>
<protein>
    <submittedName>
        <fullName evidence="2">Rhodanese-like domain-containing protein</fullName>
    </submittedName>
</protein>
<dbReference type="Pfam" id="PF00581">
    <property type="entry name" value="Rhodanese"/>
    <property type="match status" value="1"/>
</dbReference>
<dbReference type="SMART" id="SM00450">
    <property type="entry name" value="RHOD"/>
    <property type="match status" value="1"/>
</dbReference>
<accession>A0ABV9NTX1</accession>
<dbReference type="PROSITE" id="PS51257">
    <property type="entry name" value="PROKAR_LIPOPROTEIN"/>
    <property type="match status" value="1"/>
</dbReference>
<dbReference type="InterPro" id="IPR036873">
    <property type="entry name" value="Rhodanese-like_dom_sf"/>
</dbReference>